<protein>
    <submittedName>
        <fullName evidence="2">Pimeloyl-ACP methyl ester carboxylesterase</fullName>
    </submittedName>
</protein>
<dbReference type="PANTHER" id="PTHR43433:SF5">
    <property type="entry name" value="AB HYDROLASE-1 DOMAIN-CONTAINING PROTEIN"/>
    <property type="match status" value="1"/>
</dbReference>
<dbReference type="Proteomes" id="UP000198953">
    <property type="component" value="Unassembled WGS sequence"/>
</dbReference>
<dbReference type="Pfam" id="PF12697">
    <property type="entry name" value="Abhydrolase_6"/>
    <property type="match status" value="1"/>
</dbReference>
<dbReference type="RefSeq" id="WP_091099756.1">
    <property type="nucleotide sequence ID" value="NZ_FOBF01000004.1"/>
</dbReference>
<dbReference type="SUPFAM" id="SSF53474">
    <property type="entry name" value="alpha/beta-Hydrolases"/>
    <property type="match status" value="1"/>
</dbReference>
<dbReference type="STRING" id="46177.SAMN05660976_01918"/>
<dbReference type="PANTHER" id="PTHR43433">
    <property type="entry name" value="HYDROLASE, ALPHA/BETA FOLD FAMILY PROTEIN"/>
    <property type="match status" value="1"/>
</dbReference>
<dbReference type="InterPro" id="IPR000073">
    <property type="entry name" value="AB_hydrolase_1"/>
</dbReference>
<name>A0A1H7N558_9ACTN</name>
<dbReference type="InterPro" id="IPR029058">
    <property type="entry name" value="AB_hydrolase_fold"/>
</dbReference>
<evidence type="ECO:0000313" key="2">
    <source>
        <dbReference type="EMBL" id="SEL18623.1"/>
    </source>
</evidence>
<sequence>MQHVTSADGTPIAYDRTGEGPAVVLVGGAFGDRREPTLAGLAALLAPSFTVCVYDRRGRGDSGDVHPYAVEREVDDLAALVAALGGEALVFGGSSGGALALEAAARGLPITRLAVFEPPYVTDPARPPLPGEKELTALVESGFRDQAVELFLTGGADLPAEMVAQMRAQPFWAAMEDVAHTLAYEAAVVGPGPVPAERLAGVGVPVLVLAGSESSPRMRDAAAAVTAALPDARLHTLEGQAHGALDPAALADLLTRFFTA</sequence>
<organism evidence="2 3">
    <name type="scientific">Nonomuraea pusilla</name>
    <dbReference type="NCBI Taxonomy" id="46177"/>
    <lineage>
        <taxon>Bacteria</taxon>
        <taxon>Bacillati</taxon>
        <taxon>Actinomycetota</taxon>
        <taxon>Actinomycetes</taxon>
        <taxon>Streptosporangiales</taxon>
        <taxon>Streptosporangiaceae</taxon>
        <taxon>Nonomuraea</taxon>
    </lineage>
</organism>
<reference evidence="2 3" key="1">
    <citation type="submission" date="2016-10" db="EMBL/GenBank/DDBJ databases">
        <authorList>
            <person name="de Groot N.N."/>
        </authorList>
    </citation>
    <scope>NUCLEOTIDE SEQUENCE [LARGE SCALE GENOMIC DNA]</scope>
    <source>
        <strain evidence="2 3">DSM 43357</strain>
    </source>
</reference>
<evidence type="ECO:0000259" key="1">
    <source>
        <dbReference type="Pfam" id="PF12697"/>
    </source>
</evidence>
<dbReference type="OrthoDB" id="63519at2"/>
<feature type="domain" description="AB hydrolase-1" evidence="1">
    <location>
        <begin position="23"/>
        <end position="252"/>
    </location>
</feature>
<proteinExistence type="predicted"/>
<dbReference type="EMBL" id="FOBF01000004">
    <property type="protein sequence ID" value="SEL18623.1"/>
    <property type="molecule type" value="Genomic_DNA"/>
</dbReference>
<accession>A0A1H7N558</accession>
<keyword evidence="3" id="KW-1185">Reference proteome</keyword>
<dbReference type="Gene3D" id="3.40.50.1820">
    <property type="entry name" value="alpha/beta hydrolase"/>
    <property type="match status" value="1"/>
</dbReference>
<dbReference type="AlphaFoldDB" id="A0A1H7N558"/>
<evidence type="ECO:0000313" key="3">
    <source>
        <dbReference type="Proteomes" id="UP000198953"/>
    </source>
</evidence>
<dbReference type="InterPro" id="IPR050471">
    <property type="entry name" value="AB_hydrolase"/>
</dbReference>
<gene>
    <name evidence="2" type="ORF">SAMN05660976_01918</name>
</gene>
<dbReference type="GO" id="GO:0003824">
    <property type="term" value="F:catalytic activity"/>
    <property type="evidence" value="ECO:0007669"/>
    <property type="project" value="UniProtKB-ARBA"/>
</dbReference>